<organism evidence="2">
    <name type="scientific">viral metagenome</name>
    <dbReference type="NCBI Taxonomy" id="1070528"/>
    <lineage>
        <taxon>unclassified sequences</taxon>
        <taxon>metagenomes</taxon>
        <taxon>organismal metagenomes</taxon>
    </lineage>
</organism>
<evidence type="ECO:0000313" key="2">
    <source>
        <dbReference type="EMBL" id="QHT25626.1"/>
    </source>
</evidence>
<reference evidence="2" key="1">
    <citation type="journal article" date="2020" name="Nature">
        <title>Giant virus diversity and host interactions through global metagenomics.</title>
        <authorList>
            <person name="Schulz F."/>
            <person name="Roux S."/>
            <person name="Paez-Espino D."/>
            <person name="Jungbluth S."/>
            <person name="Walsh D.A."/>
            <person name="Denef V.J."/>
            <person name="McMahon K.D."/>
            <person name="Konstantinidis K.T."/>
            <person name="Eloe-Fadrosh E.A."/>
            <person name="Kyrpides N.C."/>
            <person name="Woyke T."/>
        </authorList>
    </citation>
    <scope>NUCLEOTIDE SEQUENCE</scope>
    <source>
        <strain evidence="2">GVMAG-M-3300023179-27</strain>
    </source>
</reference>
<keyword evidence="1" id="KW-1133">Transmembrane helix</keyword>
<proteinExistence type="predicted"/>
<evidence type="ECO:0000256" key="1">
    <source>
        <dbReference type="SAM" id="Phobius"/>
    </source>
</evidence>
<keyword evidence="1" id="KW-0812">Transmembrane</keyword>
<feature type="transmembrane region" description="Helical" evidence="1">
    <location>
        <begin position="12"/>
        <end position="31"/>
    </location>
</feature>
<name>A0A6C0E915_9ZZZZ</name>
<dbReference type="EMBL" id="MN739773">
    <property type="protein sequence ID" value="QHT25626.1"/>
    <property type="molecule type" value="Genomic_DNA"/>
</dbReference>
<keyword evidence="1" id="KW-0472">Membrane</keyword>
<dbReference type="AlphaFoldDB" id="A0A6C0E915"/>
<protein>
    <submittedName>
        <fullName evidence="2">Uncharacterized protein</fullName>
    </submittedName>
</protein>
<accession>A0A6C0E915</accession>
<sequence length="62" mass="7537">MRKDNEEFRNYFQIWLYAIIVLTLIFLGLNFSNDPYNIENIAKMPNIRKFTPAYPPPLFNFY</sequence>